<proteinExistence type="predicted"/>
<organism evidence="1 2">
    <name type="scientific">Nocardia stercoris</name>
    <dbReference type="NCBI Taxonomy" id="2483361"/>
    <lineage>
        <taxon>Bacteria</taxon>
        <taxon>Bacillati</taxon>
        <taxon>Actinomycetota</taxon>
        <taxon>Actinomycetes</taxon>
        <taxon>Mycobacteriales</taxon>
        <taxon>Nocardiaceae</taxon>
        <taxon>Nocardia</taxon>
    </lineage>
</organism>
<reference evidence="1 2" key="1">
    <citation type="submission" date="2018-10" db="EMBL/GenBank/DDBJ databases">
        <title>Isolation from cow dung.</title>
        <authorList>
            <person name="Ling L."/>
        </authorList>
    </citation>
    <scope>NUCLEOTIDE SEQUENCE [LARGE SCALE GENOMIC DNA]</scope>
    <source>
        <strain evidence="1 2">NEAU-LL90</strain>
    </source>
</reference>
<dbReference type="EMBL" id="RFFH01000006">
    <property type="protein sequence ID" value="RMI31700.1"/>
    <property type="molecule type" value="Genomic_DNA"/>
</dbReference>
<evidence type="ECO:0000313" key="2">
    <source>
        <dbReference type="Proteomes" id="UP000279275"/>
    </source>
</evidence>
<sequence length="66" mass="6033">MGSVATFTNLGILLTSNGLQALVTGADAGSSALTGAGSAVGSLLISQSAGALGVVGGLSSTPLALS</sequence>
<dbReference type="RefSeq" id="WP_122188835.1">
    <property type="nucleotide sequence ID" value="NZ_RFFH01000006.1"/>
</dbReference>
<comment type="caution">
    <text evidence="1">The sequence shown here is derived from an EMBL/GenBank/DDBJ whole genome shotgun (WGS) entry which is preliminary data.</text>
</comment>
<name>A0A3M2L4R4_9NOCA</name>
<keyword evidence="2" id="KW-1185">Reference proteome</keyword>
<gene>
    <name evidence="1" type="ORF">EBN03_15955</name>
</gene>
<dbReference type="AlphaFoldDB" id="A0A3M2L4R4"/>
<evidence type="ECO:0000313" key="1">
    <source>
        <dbReference type="EMBL" id="RMI31700.1"/>
    </source>
</evidence>
<protein>
    <submittedName>
        <fullName evidence="1">Uncharacterized protein</fullName>
    </submittedName>
</protein>
<accession>A0A3M2L4R4</accession>
<dbReference type="Proteomes" id="UP000279275">
    <property type="component" value="Unassembled WGS sequence"/>
</dbReference>